<organism evidence="1 2">
    <name type="scientific">Portunus trituberculatus</name>
    <name type="common">Swimming crab</name>
    <name type="synonym">Neptunus trituberculatus</name>
    <dbReference type="NCBI Taxonomy" id="210409"/>
    <lineage>
        <taxon>Eukaryota</taxon>
        <taxon>Metazoa</taxon>
        <taxon>Ecdysozoa</taxon>
        <taxon>Arthropoda</taxon>
        <taxon>Crustacea</taxon>
        <taxon>Multicrustacea</taxon>
        <taxon>Malacostraca</taxon>
        <taxon>Eumalacostraca</taxon>
        <taxon>Eucarida</taxon>
        <taxon>Decapoda</taxon>
        <taxon>Pleocyemata</taxon>
        <taxon>Brachyura</taxon>
        <taxon>Eubrachyura</taxon>
        <taxon>Portunoidea</taxon>
        <taxon>Portunidae</taxon>
        <taxon>Portuninae</taxon>
        <taxon>Portunus</taxon>
    </lineage>
</organism>
<proteinExistence type="predicted"/>
<gene>
    <name evidence="1" type="ORF">E2C01_035692</name>
</gene>
<name>A0A5B7F944_PORTR</name>
<keyword evidence="2" id="KW-1185">Reference proteome</keyword>
<reference evidence="1 2" key="1">
    <citation type="submission" date="2019-05" db="EMBL/GenBank/DDBJ databases">
        <title>Another draft genome of Portunus trituberculatus and its Hox gene families provides insights of decapod evolution.</title>
        <authorList>
            <person name="Jeong J.-H."/>
            <person name="Song I."/>
            <person name="Kim S."/>
            <person name="Choi T."/>
            <person name="Kim D."/>
            <person name="Ryu S."/>
            <person name="Kim W."/>
        </authorList>
    </citation>
    <scope>NUCLEOTIDE SEQUENCE [LARGE SCALE GENOMIC DNA]</scope>
    <source>
        <tissue evidence="1">Muscle</tissue>
    </source>
</reference>
<dbReference type="Proteomes" id="UP000324222">
    <property type="component" value="Unassembled WGS sequence"/>
</dbReference>
<evidence type="ECO:0000313" key="1">
    <source>
        <dbReference type="EMBL" id="MPC42077.1"/>
    </source>
</evidence>
<dbReference type="AlphaFoldDB" id="A0A5B7F944"/>
<dbReference type="EMBL" id="VSRR010005301">
    <property type="protein sequence ID" value="MPC42077.1"/>
    <property type="molecule type" value="Genomic_DNA"/>
</dbReference>
<accession>A0A5B7F944</accession>
<evidence type="ECO:0000313" key="2">
    <source>
        <dbReference type="Proteomes" id="UP000324222"/>
    </source>
</evidence>
<sequence length="301" mass="32927">MATKESFKLLLGSGVGDGTDSVQVLEHHFSLPFYSEIRTAKASSQCHSTTPDPYLDCVLDSIHVLVVCDGSVQILVETLLQVVQTHLQAPHSYIIVLPLADEGCHLFDVLHNSFVSISESNDLCEERHVLLPHQDLLTDPHNVFFYNLTEILLLLHNVTHFPNANICSRGNPIKLLSQNLSSVEALSISLQSNLSLMKPFLCNVNFFLKLLDNCVKPTIDLLKFTSVLFNLLNDNSTIRNADLFNEIFQLGSNSKFILRDGLGNDILGGAGSGDGGSGCFTCLHCKGQPGLLSQQLTVPGL</sequence>
<comment type="caution">
    <text evidence="1">The sequence shown here is derived from an EMBL/GenBank/DDBJ whole genome shotgun (WGS) entry which is preliminary data.</text>
</comment>
<protein>
    <submittedName>
        <fullName evidence="1">Uncharacterized protein</fullName>
    </submittedName>
</protein>